<organism evidence="1 2">
    <name type="scientific">Microbacterium aoyamense</name>
    <dbReference type="NCBI Taxonomy" id="344166"/>
    <lineage>
        <taxon>Bacteria</taxon>
        <taxon>Bacillati</taxon>
        <taxon>Actinomycetota</taxon>
        <taxon>Actinomycetes</taxon>
        <taxon>Micrococcales</taxon>
        <taxon>Microbacteriaceae</taxon>
        <taxon>Microbacterium</taxon>
    </lineage>
</organism>
<keyword evidence="2" id="KW-1185">Reference proteome</keyword>
<proteinExistence type="predicted"/>
<sequence length="50" mass="5298">MITPLSLDDVETATDAEIIAAFIQDGETEDSARAHLAVIRGQLPADTTVD</sequence>
<evidence type="ECO:0000313" key="1">
    <source>
        <dbReference type="EMBL" id="GAA1915257.1"/>
    </source>
</evidence>
<name>A0ABN2P8E0_9MICO</name>
<dbReference type="Proteomes" id="UP001501343">
    <property type="component" value="Unassembled WGS sequence"/>
</dbReference>
<accession>A0ABN2P8E0</accession>
<protein>
    <submittedName>
        <fullName evidence="1">Uncharacterized protein</fullName>
    </submittedName>
</protein>
<gene>
    <name evidence="1" type="ORF">GCM10009775_04610</name>
</gene>
<comment type="caution">
    <text evidence="1">The sequence shown here is derived from an EMBL/GenBank/DDBJ whole genome shotgun (WGS) entry which is preliminary data.</text>
</comment>
<evidence type="ECO:0000313" key="2">
    <source>
        <dbReference type="Proteomes" id="UP001501343"/>
    </source>
</evidence>
<dbReference type="RefSeq" id="WP_248144980.1">
    <property type="nucleotide sequence ID" value="NZ_BAAAOF010000002.1"/>
</dbReference>
<reference evidence="1 2" key="1">
    <citation type="journal article" date="2019" name="Int. J. Syst. Evol. Microbiol.">
        <title>The Global Catalogue of Microorganisms (GCM) 10K type strain sequencing project: providing services to taxonomists for standard genome sequencing and annotation.</title>
        <authorList>
            <consortium name="The Broad Institute Genomics Platform"/>
            <consortium name="The Broad Institute Genome Sequencing Center for Infectious Disease"/>
            <person name="Wu L."/>
            <person name="Ma J."/>
        </authorList>
    </citation>
    <scope>NUCLEOTIDE SEQUENCE [LARGE SCALE GENOMIC DNA]</scope>
    <source>
        <strain evidence="1 2">JCM 14900</strain>
    </source>
</reference>
<dbReference type="EMBL" id="BAAAOF010000002">
    <property type="protein sequence ID" value="GAA1915257.1"/>
    <property type="molecule type" value="Genomic_DNA"/>
</dbReference>